<dbReference type="Proteomes" id="UP000033187">
    <property type="component" value="Chromosome 1"/>
</dbReference>
<dbReference type="EMBL" id="LN829119">
    <property type="protein sequence ID" value="CPR16907.1"/>
    <property type="molecule type" value="Genomic_DNA"/>
</dbReference>
<gene>
    <name evidence="3" type="ORF">YBN1229_v1_1018</name>
</gene>
<dbReference type="KEGG" id="fil:BN1229_v1_1014"/>
<feature type="region of interest" description="Disordered" evidence="1">
    <location>
        <begin position="1"/>
        <end position="29"/>
    </location>
</feature>
<feature type="compositionally biased region" description="Polar residues" evidence="1">
    <location>
        <begin position="1"/>
        <end position="27"/>
    </location>
</feature>
<dbReference type="RefSeq" id="WP_046477067.1">
    <property type="nucleotide sequence ID" value="NZ_LN829118.1"/>
</dbReference>
<evidence type="ECO:0000313" key="4">
    <source>
        <dbReference type="Proteomes" id="UP000033187"/>
    </source>
</evidence>
<evidence type="ECO:0000256" key="1">
    <source>
        <dbReference type="SAM" id="MobiDB-lite"/>
    </source>
</evidence>
<dbReference type="AlphaFoldDB" id="A0A0D6JC28"/>
<evidence type="ECO:0000256" key="2">
    <source>
        <dbReference type="SAM" id="Phobius"/>
    </source>
</evidence>
<dbReference type="KEGG" id="fiy:BN1229_v1_1018"/>
<organism evidence="3 4">
    <name type="scientific">Candidatus Filomicrobium marinum</name>
    <dbReference type="NCBI Taxonomy" id="1608628"/>
    <lineage>
        <taxon>Bacteria</taxon>
        <taxon>Pseudomonadati</taxon>
        <taxon>Pseudomonadota</taxon>
        <taxon>Alphaproteobacteria</taxon>
        <taxon>Hyphomicrobiales</taxon>
        <taxon>Hyphomicrobiaceae</taxon>
        <taxon>Filomicrobium</taxon>
    </lineage>
</organism>
<keyword evidence="2" id="KW-0812">Transmembrane</keyword>
<name>A0A0D6JC28_9HYPH</name>
<evidence type="ECO:0000313" key="3">
    <source>
        <dbReference type="EMBL" id="CPR16907.1"/>
    </source>
</evidence>
<feature type="transmembrane region" description="Helical" evidence="2">
    <location>
        <begin position="72"/>
        <end position="90"/>
    </location>
</feature>
<reference evidence="4" key="1">
    <citation type="submission" date="2015-02" db="EMBL/GenBank/DDBJ databases">
        <authorList>
            <person name="Chooi Y.-H."/>
        </authorList>
    </citation>
    <scope>NUCLEOTIDE SEQUENCE [LARGE SCALE GENOMIC DNA]</scope>
    <source>
        <strain evidence="4">strain Y</strain>
    </source>
</reference>
<accession>A0A0D6JC28</accession>
<keyword evidence="2" id="KW-0472">Membrane</keyword>
<proteinExistence type="predicted"/>
<keyword evidence="4" id="KW-1185">Reference proteome</keyword>
<sequence>MSNPQSTGSFSAQSGSTMNVSDTATNDRGTDLNLKEMREDLTQLAGVVAQVADRRMARARAKTEVAMREHPWTTVSLAAIAGCLLALAITPRRRQQTSAFSRLPDFQLPDVSRYIPVSAIPQYNFKPITSRLEQVADSISRIDTEAATPAIEKIRDWFSSAMSRLRT</sequence>
<protein>
    <submittedName>
        <fullName evidence="3">Uncharacterized protein</fullName>
    </submittedName>
</protein>
<keyword evidence="2" id="KW-1133">Transmembrane helix</keyword>